<dbReference type="RefSeq" id="WP_101594209.1">
    <property type="nucleotide sequence ID" value="NZ_FXZA01000003.1"/>
</dbReference>
<feature type="region of interest" description="Disordered" evidence="1">
    <location>
        <begin position="240"/>
        <end position="265"/>
    </location>
</feature>
<name>A0A2H1IEL8_BRELN</name>
<accession>A0A2H1IEL8</accession>
<proteinExistence type="predicted"/>
<sequence length="310" mass="33750">MSSPSLQAPALERFYLSAAPNPIAFIDESMRQPAVAGEDRVGQEVSFYQMAAVIFSSARLDSVRERLVDVAGGTYWHTNRKFRGSDVDRGDIVEMIEAVTEESVWNVIAVKMPMAGDARRDIARARALCLDRLVRNLTSGTGDEAVRGIVADNNRDQKLNSVDEQVVDKLRRSGAIHSDVAFAHGRMGSEPLLWSADVMSWAVQRNLARDDTRFIEPTLREGKLTMVNAVDGKPLKMKHPLGASAFTRGPSSQGPGLSGSPGHDVASPSMIPARFWVDNGALFAPGQSAGRDLQRQIRALGEAARRAIGR</sequence>
<evidence type="ECO:0000313" key="3">
    <source>
        <dbReference type="Proteomes" id="UP000234498"/>
    </source>
</evidence>
<feature type="compositionally biased region" description="Low complexity" evidence="1">
    <location>
        <begin position="249"/>
        <end position="262"/>
    </location>
</feature>
<organism evidence="2 3">
    <name type="scientific">Brevibacterium linens</name>
    <dbReference type="NCBI Taxonomy" id="1703"/>
    <lineage>
        <taxon>Bacteria</taxon>
        <taxon>Bacillati</taxon>
        <taxon>Actinomycetota</taxon>
        <taxon>Actinomycetes</taxon>
        <taxon>Micrococcales</taxon>
        <taxon>Brevibacteriaceae</taxon>
        <taxon>Brevibacterium</taxon>
    </lineage>
</organism>
<dbReference type="EMBL" id="FXZA01000003">
    <property type="protein sequence ID" value="SMX73637.1"/>
    <property type="molecule type" value="Genomic_DNA"/>
</dbReference>
<dbReference type="AlphaFoldDB" id="A0A2H1IEL8"/>
<reference evidence="2 3" key="1">
    <citation type="submission" date="2017-03" db="EMBL/GenBank/DDBJ databases">
        <authorList>
            <person name="Afonso C.L."/>
            <person name="Miller P.J."/>
            <person name="Scott M.A."/>
            <person name="Spackman E."/>
            <person name="Goraichik I."/>
            <person name="Dimitrov K.M."/>
            <person name="Suarez D.L."/>
            <person name="Swayne D.E."/>
        </authorList>
    </citation>
    <scope>NUCLEOTIDE SEQUENCE [LARGE SCALE GENOMIC DNA]</scope>
    <source>
        <strain evidence="2 3">Mu101</strain>
    </source>
</reference>
<evidence type="ECO:0000313" key="2">
    <source>
        <dbReference type="EMBL" id="SMX73637.1"/>
    </source>
</evidence>
<protein>
    <recommendedName>
        <fullName evidence="4">DUF3800 domain-containing protein</fullName>
    </recommendedName>
</protein>
<gene>
    <name evidence="2" type="ORF">BLIN101_01117</name>
</gene>
<dbReference type="Proteomes" id="UP000234498">
    <property type="component" value="Unassembled WGS sequence"/>
</dbReference>
<evidence type="ECO:0008006" key="4">
    <source>
        <dbReference type="Google" id="ProtNLM"/>
    </source>
</evidence>
<evidence type="ECO:0000256" key="1">
    <source>
        <dbReference type="SAM" id="MobiDB-lite"/>
    </source>
</evidence>